<evidence type="ECO:0000256" key="1">
    <source>
        <dbReference type="ARBA" id="ARBA00023242"/>
    </source>
</evidence>
<proteinExistence type="predicted"/>
<sequence>MDEICSGEDSETQPAEQAAPPADFSEFSEYDWGFLTSLAGPHTQLEEDLAGLLDSGDDLGTDFNLNSLSPHLSSINHELTPQTTVAIDSSSGDSLLEFLTPFGSLPGLLLGSSASFDRIDSLDRASISISASPALARSHAPQSPGSDSDSSQLITMTNEEAELNTASASDPIQTHASAQHSGLGPMSADAVPPCSVLGSISGRRTDRPCEAPSEPERAVNCFAAMRPLLPNPAPRDGSTNCPSAPHTVSSFLPKLGKRKQNTEAGSAKIKSVRRVGACLRCRIYRESCDENTPCGRCIAVSNTAKVFRQPCFREPLDSVIAFRAGNARAGRVRSEPMIPRWASDDPTARSVALFYPFKAANEDIGAIRLTVECRKFIPHEWDVLEEPWSLTTGEIVTLRSSAFACYGHDANLDAMSEYLKSTKEALLNESLDGISDDIIRLSAAEATRYCLKHEDSAVSLAMNIRAASYFSRTKMVIAGPNTLELPYHGDTRFLVCGGIPVLGILDYQIDYLAISYMLGQMKLLTQRLKKLIFSRDQKRAWYEVYLTTFVLLQSLETVHTRQIEILRRFETSGVDLLSQVRATGSRMIKEWEYSAKILIYHYRAILKGMVPFASSWDEGHAEEMRKQCGLDEEAIRYACRLSVVIKNRDELRQASQEDLDNSSAKPLVWISQLFMDGTE</sequence>
<dbReference type="PANTHER" id="PTHR35392:SF3">
    <property type="entry name" value="ZN(2)-C6 FUNGAL-TYPE DOMAIN-CONTAINING PROTEIN"/>
    <property type="match status" value="1"/>
</dbReference>
<accession>A0AAJ0HD19</accession>
<evidence type="ECO:0000259" key="3">
    <source>
        <dbReference type="Pfam" id="PF00172"/>
    </source>
</evidence>
<reference evidence="4" key="2">
    <citation type="submission" date="2023-06" db="EMBL/GenBank/DDBJ databases">
        <authorList>
            <consortium name="Lawrence Berkeley National Laboratory"/>
            <person name="Haridas S."/>
            <person name="Hensen N."/>
            <person name="Bonometti L."/>
            <person name="Westerberg I."/>
            <person name="Brannstrom I.O."/>
            <person name="Guillou S."/>
            <person name="Cros-Aarteil S."/>
            <person name="Calhoun S."/>
            <person name="Kuo A."/>
            <person name="Mondo S."/>
            <person name="Pangilinan J."/>
            <person name="Riley R."/>
            <person name="Labutti K."/>
            <person name="Andreopoulos B."/>
            <person name="Lipzen A."/>
            <person name="Chen C."/>
            <person name="Yanf M."/>
            <person name="Daum C."/>
            <person name="Ng V."/>
            <person name="Clum A."/>
            <person name="Steindorff A."/>
            <person name="Ohm R."/>
            <person name="Martin F."/>
            <person name="Silar P."/>
            <person name="Natvig D."/>
            <person name="Lalanne C."/>
            <person name="Gautier V."/>
            <person name="Ament-Velasquez S.L."/>
            <person name="Kruys A."/>
            <person name="Hutchinson M.I."/>
            <person name="Powell A.J."/>
            <person name="Barry K."/>
            <person name="Miller A.N."/>
            <person name="Grigoriev I.V."/>
            <person name="Debuchy R."/>
            <person name="Gladieux P."/>
            <person name="Thoren M.H."/>
            <person name="Johannesson H."/>
        </authorList>
    </citation>
    <scope>NUCLEOTIDE SEQUENCE</scope>
    <source>
        <strain evidence="4">CBS 955.72</strain>
    </source>
</reference>
<dbReference type="SUPFAM" id="SSF57701">
    <property type="entry name" value="Zn2/Cys6 DNA-binding domain"/>
    <property type="match status" value="1"/>
</dbReference>
<dbReference type="InterPro" id="IPR052973">
    <property type="entry name" value="Fungal_sec-metab_reg_TF"/>
</dbReference>
<dbReference type="InterPro" id="IPR036864">
    <property type="entry name" value="Zn2-C6_fun-type_DNA-bd_sf"/>
</dbReference>
<feature type="region of interest" description="Disordered" evidence="2">
    <location>
        <begin position="164"/>
        <end position="186"/>
    </location>
</feature>
<feature type="domain" description="Zn(2)-C6 fungal-type" evidence="3">
    <location>
        <begin position="277"/>
        <end position="301"/>
    </location>
</feature>
<protein>
    <recommendedName>
        <fullName evidence="3">Zn(2)-C6 fungal-type domain-containing protein</fullName>
    </recommendedName>
</protein>
<gene>
    <name evidence="4" type="ORF">B0T25DRAFT_553622</name>
</gene>
<reference evidence="4" key="1">
    <citation type="journal article" date="2023" name="Mol. Phylogenet. Evol.">
        <title>Genome-scale phylogeny and comparative genomics of the fungal order Sordariales.</title>
        <authorList>
            <person name="Hensen N."/>
            <person name="Bonometti L."/>
            <person name="Westerberg I."/>
            <person name="Brannstrom I.O."/>
            <person name="Guillou S."/>
            <person name="Cros-Aarteil S."/>
            <person name="Calhoun S."/>
            <person name="Haridas S."/>
            <person name="Kuo A."/>
            <person name="Mondo S."/>
            <person name="Pangilinan J."/>
            <person name="Riley R."/>
            <person name="LaButti K."/>
            <person name="Andreopoulos B."/>
            <person name="Lipzen A."/>
            <person name="Chen C."/>
            <person name="Yan M."/>
            <person name="Daum C."/>
            <person name="Ng V."/>
            <person name="Clum A."/>
            <person name="Steindorff A."/>
            <person name="Ohm R.A."/>
            <person name="Martin F."/>
            <person name="Silar P."/>
            <person name="Natvig D.O."/>
            <person name="Lalanne C."/>
            <person name="Gautier V."/>
            <person name="Ament-Velasquez S.L."/>
            <person name="Kruys A."/>
            <person name="Hutchinson M.I."/>
            <person name="Powell A.J."/>
            <person name="Barry K."/>
            <person name="Miller A.N."/>
            <person name="Grigoriev I.V."/>
            <person name="Debuchy R."/>
            <person name="Gladieux P."/>
            <person name="Hiltunen Thoren M."/>
            <person name="Johannesson H."/>
        </authorList>
    </citation>
    <scope>NUCLEOTIDE SEQUENCE</scope>
    <source>
        <strain evidence="4">CBS 955.72</strain>
    </source>
</reference>
<dbReference type="Proteomes" id="UP001275084">
    <property type="component" value="Unassembled WGS sequence"/>
</dbReference>
<evidence type="ECO:0000313" key="5">
    <source>
        <dbReference type="Proteomes" id="UP001275084"/>
    </source>
</evidence>
<dbReference type="AlphaFoldDB" id="A0AAJ0HD19"/>
<feature type="compositionally biased region" description="Low complexity" evidence="2">
    <location>
        <begin position="13"/>
        <end position="22"/>
    </location>
</feature>
<keyword evidence="1" id="KW-0539">Nucleus</keyword>
<evidence type="ECO:0000313" key="4">
    <source>
        <dbReference type="EMBL" id="KAK3347095.1"/>
    </source>
</evidence>
<dbReference type="GO" id="GO:0008270">
    <property type="term" value="F:zinc ion binding"/>
    <property type="evidence" value="ECO:0007669"/>
    <property type="project" value="InterPro"/>
</dbReference>
<dbReference type="Pfam" id="PF00172">
    <property type="entry name" value="Zn_clus"/>
    <property type="match status" value="1"/>
</dbReference>
<keyword evidence="5" id="KW-1185">Reference proteome</keyword>
<dbReference type="CDD" id="cd00067">
    <property type="entry name" value="GAL4"/>
    <property type="match status" value="1"/>
</dbReference>
<feature type="compositionally biased region" description="Polar residues" evidence="2">
    <location>
        <begin position="164"/>
        <end position="180"/>
    </location>
</feature>
<dbReference type="InterPro" id="IPR001138">
    <property type="entry name" value="Zn2Cys6_DnaBD"/>
</dbReference>
<comment type="caution">
    <text evidence="4">The sequence shown here is derived from an EMBL/GenBank/DDBJ whole genome shotgun (WGS) entry which is preliminary data.</text>
</comment>
<organism evidence="4 5">
    <name type="scientific">Lasiosphaeria hispida</name>
    <dbReference type="NCBI Taxonomy" id="260671"/>
    <lineage>
        <taxon>Eukaryota</taxon>
        <taxon>Fungi</taxon>
        <taxon>Dikarya</taxon>
        <taxon>Ascomycota</taxon>
        <taxon>Pezizomycotina</taxon>
        <taxon>Sordariomycetes</taxon>
        <taxon>Sordariomycetidae</taxon>
        <taxon>Sordariales</taxon>
        <taxon>Lasiosphaeriaceae</taxon>
        <taxon>Lasiosphaeria</taxon>
    </lineage>
</organism>
<feature type="compositionally biased region" description="Acidic residues" evidence="2">
    <location>
        <begin position="1"/>
        <end position="11"/>
    </location>
</feature>
<dbReference type="GO" id="GO:0000981">
    <property type="term" value="F:DNA-binding transcription factor activity, RNA polymerase II-specific"/>
    <property type="evidence" value="ECO:0007669"/>
    <property type="project" value="InterPro"/>
</dbReference>
<dbReference type="EMBL" id="JAUIQD010000006">
    <property type="protein sequence ID" value="KAK3347095.1"/>
    <property type="molecule type" value="Genomic_DNA"/>
</dbReference>
<name>A0AAJ0HD19_9PEZI</name>
<dbReference type="PANTHER" id="PTHR35392">
    <property type="entry name" value="ZN(II)2CYS6 TRANSCRIPTION FACTOR (EUROFUNG)-RELATED-RELATED"/>
    <property type="match status" value="1"/>
</dbReference>
<evidence type="ECO:0000256" key="2">
    <source>
        <dbReference type="SAM" id="MobiDB-lite"/>
    </source>
</evidence>
<feature type="region of interest" description="Disordered" evidence="2">
    <location>
        <begin position="1"/>
        <end position="22"/>
    </location>
</feature>